<reference evidence="1 3" key="2">
    <citation type="submission" date="2019-09" db="EMBL/GenBank/DDBJ databases">
        <title>A bacterium isolated from glacier soil.</title>
        <authorList>
            <person name="Liu Q."/>
        </authorList>
    </citation>
    <scope>NUCLEOTIDE SEQUENCE [LARGE SCALE GENOMIC DNA]</scope>
    <source>
        <strain evidence="1 3">MDT1-10-3</strain>
    </source>
</reference>
<dbReference type="GO" id="GO:0003677">
    <property type="term" value="F:DNA binding"/>
    <property type="evidence" value="ECO:0007669"/>
    <property type="project" value="UniProtKB-KW"/>
</dbReference>
<dbReference type="RefSeq" id="WP_149098313.1">
    <property type="nucleotide sequence ID" value="NZ_BMMG01000003.1"/>
</dbReference>
<dbReference type="InterPro" id="IPR038056">
    <property type="entry name" value="YjbR-like_sf"/>
</dbReference>
<dbReference type="Pfam" id="PF04237">
    <property type="entry name" value="YjbR"/>
    <property type="match status" value="1"/>
</dbReference>
<evidence type="ECO:0000313" key="3">
    <source>
        <dbReference type="Proteomes" id="UP000323866"/>
    </source>
</evidence>
<dbReference type="SUPFAM" id="SSF142906">
    <property type="entry name" value="YjbR-like"/>
    <property type="match status" value="1"/>
</dbReference>
<accession>A0A5M8QED3</accession>
<dbReference type="Gene3D" id="3.90.1150.30">
    <property type="match status" value="1"/>
</dbReference>
<keyword evidence="1" id="KW-0238">DNA-binding</keyword>
<dbReference type="PANTHER" id="PTHR35145:SF1">
    <property type="entry name" value="CYTOPLASMIC PROTEIN"/>
    <property type="match status" value="1"/>
</dbReference>
<dbReference type="InterPro" id="IPR007351">
    <property type="entry name" value="YjbR"/>
</dbReference>
<dbReference type="AlphaFoldDB" id="A0A5M8QED3"/>
<proteinExistence type="predicted"/>
<evidence type="ECO:0000313" key="4">
    <source>
        <dbReference type="Proteomes" id="UP001570846"/>
    </source>
</evidence>
<evidence type="ECO:0000313" key="1">
    <source>
        <dbReference type="EMBL" id="KAA6434369.1"/>
    </source>
</evidence>
<dbReference type="Proteomes" id="UP001570846">
    <property type="component" value="Unassembled WGS sequence"/>
</dbReference>
<reference evidence="1 3" key="1">
    <citation type="submission" date="2019-07" db="EMBL/GenBank/DDBJ databases">
        <authorList>
            <person name="Qu J.-H."/>
        </authorList>
    </citation>
    <scope>NUCLEOTIDE SEQUENCE [LARGE SCALE GENOMIC DNA]</scope>
    <source>
        <strain evidence="1 3">MDT1-10-3</strain>
    </source>
</reference>
<organism evidence="1 3">
    <name type="scientific">Rufibacter glacialis</name>
    <dbReference type="NCBI Taxonomy" id="1259555"/>
    <lineage>
        <taxon>Bacteria</taxon>
        <taxon>Pseudomonadati</taxon>
        <taxon>Bacteroidota</taxon>
        <taxon>Cytophagia</taxon>
        <taxon>Cytophagales</taxon>
        <taxon>Hymenobacteraceae</taxon>
        <taxon>Rufibacter</taxon>
    </lineage>
</organism>
<gene>
    <name evidence="2" type="ORF">ACD591_17455</name>
    <name evidence="1" type="ORF">FOE74_09190</name>
</gene>
<keyword evidence="4" id="KW-1185">Reference proteome</keyword>
<sequence>MNIEEFRDYCLRKPQVEETLPFDQDTLVFKVAGKMFALCSLSDYAAGVALKCDPERAVELREQYPAVQPGYHMSKKHWNTVLPEAFLPLGLLPELIDHSYGLVVQGLPKKVRVELGLCGMGADVMKVGVRF</sequence>
<dbReference type="EMBL" id="JBGOGF010000010">
    <property type="protein sequence ID" value="MFA1773090.1"/>
    <property type="molecule type" value="Genomic_DNA"/>
</dbReference>
<reference evidence="2 4" key="3">
    <citation type="submission" date="2024-08" db="EMBL/GenBank/DDBJ databases">
        <authorList>
            <person name="Wei W."/>
        </authorList>
    </citation>
    <scope>NUCLEOTIDE SEQUENCE [LARGE SCALE GENOMIC DNA]</scope>
    <source>
        <strain evidence="2 4">XU2</strain>
    </source>
</reference>
<evidence type="ECO:0000313" key="2">
    <source>
        <dbReference type="EMBL" id="MFA1773090.1"/>
    </source>
</evidence>
<dbReference type="Proteomes" id="UP000323866">
    <property type="component" value="Unassembled WGS sequence"/>
</dbReference>
<dbReference type="PANTHER" id="PTHR35145">
    <property type="entry name" value="CYTOPLASMIC PROTEIN-RELATED"/>
    <property type="match status" value="1"/>
</dbReference>
<dbReference type="EMBL" id="VKKZ01000020">
    <property type="protein sequence ID" value="KAA6434369.1"/>
    <property type="molecule type" value="Genomic_DNA"/>
</dbReference>
<dbReference type="InterPro" id="IPR058532">
    <property type="entry name" value="YjbR/MT2646/Rv2570-like"/>
</dbReference>
<dbReference type="OrthoDB" id="9789813at2"/>
<comment type="caution">
    <text evidence="1">The sequence shown here is derived from an EMBL/GenBank/DDBJ whole genome shotgun (WGS) entry which is preliminary data.</text>
</comment>
<protein>
    <submittedName>
        <fullName evidence="1">MmcQ/YjbR family DNA-binding protein</fullName>
    </submittedName>
</protein>
<name>A0A5M8QED3_9BACT</name>